<dbReference type="AlphaFoldDB" id="A0A285UJ54"/>
<accession>A0A285UJ54</accession>
<dbReference type="InterPro" id="IPR012441">
    <property type="entry name" value="DUF1643"/>
</dbReference>
<reference evidence="2" key="1">
    <citation type="submission" date="2017-08" db="EMBL/GenBank/DDBJ databases">
        <authorList>
            <person name="Varghese N."/>
            <person name="Submissions S."/>
        </authorList>
    </citation>
    <scope>NUCLEOTIDE SEQUENCE [LARGE SCALE GENOMIC DNA]</scope>
    <source>
        <strain evidence="2">JC23</strain>
    </source>
</reference>
<evidence type="ECO:0000313" key="2">
    <source>
        <dbReference type="Proteomes" id="UP000219252"/>
    </source>
</evidence>
<evidence type="ECO:0000313" key="1">
    <source>
        <dbReference type="EMBL" id="SOC40281.1"/>
    </source>
</evidence>
<dbReference type="Pfam" id="PF07799">
    <property type="entry name" value="DUF1643"/>
    <property type="match status" value="1"/>
</dbReference>
<gene>
    <name evidence="1" type="ORF">SAMN05877842_107170</name>
</gene>
<dbReference type="Proteomes" id="UP000219252">
    <property type="component" value="Unassembled WGS sequence"/>
</dbReference>
<dbReference type="OrthoDB" id="9807577at2"/>
<dbReference type="EMBL" id="OBQC01000007">
    <property type="protein sequence ID" value="SOC40281.1"/>
    <property type="molecule type" value="Genomic_DNA"/>
</dbReference>
<proteinExistence type="predicted"/>
<organism evidence="1 2">
    <name type="scientific">Ureibacillus acetophenoni</name>
    <dbReference type="NCBI Taxonomy" id="614649"/>
    <lineage>
        <taxon>Bacteria</taxon>
        <taxon>Bacillati</taxon>
        <taxon>Bacillota</taxon>
        <taxon>Bacilli</taxon>
        <taxon>Bacillales</taxon>
        <taxon>Caryophanaceae</taxon>
        <taxon>Ureibacillus</taxon>
    </lineage>
</organism>
<protein>
    <submittedName>
        <fullName evidence="1">Uncharacterized protein DUF1643</fullName>
    </submittedName>
</protein>
<name>A0A285UJ54_9BACL</name>
<dbReference type="RefSeq" id="WP_097149752.1">
    <property type="nucleotide sequence ID" value="NZ_OBQC01000007.1"/>
</dbReference>
<sequence length="242" mass="27590">MRFQINKLIESNSLESSEQFCNELNEWLTEKGYTTLQHQLIELPNGVSSPIKIGGSTAVFHSNYNAGVTSLTTYRRYFLSRTWNSSLPVMTLFGMNPSNASINSNDPTVEFMLKVAEFNDCGSLYVVNTSPYIKSSQTRRADFVIDDEAWEYIKYAVNHSDIVVLAWGENGQKYGIPTIINNYPLRGLLARNSQKLRVFEFGGINSTRKFPKHPLQIPPNDFQVNHRLLTPSITEFNDLFPY</sequence>
<keyword evidence="2" id="KW-1185">Reference proteome</keyword>